<dbReference type="Proteomes" id="UP000510869">
    <property type="component" value="Chromosome"/>
</dbReference>
<dbReference type="Pfam" id="PF10069">
    <property type="entry name" value="DICT"/>
    <property type="match status" value="1"/>
</dbReference>
<dbReference type="GO" id="GO:0016301">
    <property type="term" value="F:kinase activity"/>
    <property type="evidence" value="ECO:0007669"/>
    <property type="project" value="UniProtKB-KW"/>
</dbReference>
<accession>A0A7D6CN59</accession>
<keyword evidence="3" id="KW-1185">Reference proteome</keyword>
<evidence type="ECO:0000259" key="1">
    <source>
        <dbReference type="Pfam" id="PF10069"/>
    </source>
</evidence>
<dbReference type="InterPro" id="IPR019278">
    <property type="entry name" value="DICT_dom"/>
</dbReference>
<dbReference type="AlphaFoldDB" id="A0A7D6CN59"/>
<evidence type="ECO:0000313" key="3">
    <source>
        <dbReference type="Proteomes" id="UP000510869"/>
    </source>
</evidence>
<dbReference type="PIRSF" id="PIRSF030471">
    <property type="entry name" value="STR_Vng0742h_prd"/>
    <property type="match status" value="1"/>
</dbReference>
<keyword evidence="2" id="KW-0808">Transferase</keyword>
<dbReference type="GeneID" id="56144814"/>
<feature type="domain" description="DICT" evidence="1">
    <location>
        <begin position="108"/>
        <end position="212"/>
    </location>
</feature>
<proteinExistence type="predicted"/>
<reference evidence="2 3" key="1">
    <citation type="submission" date="2020-07" db="EMBL/GenBank/DDBJ databases">
        <title>Natrinema (YPL30) sp. nov. and Haloterrigena xxxxxx (YPL8) sp. nov., isolated from a salt mine.</title>
        <authorList>
            <person name="Cui H."/>
        </authorList>
    </citation>
    <scope>NUCLEOTIDE SEQUENCE [LARGE SCALE GENOMIC DNA]</scope>
    <source>
        <strain evidence="2 3">YPL13</strain>
    </source>
</reference>
<gene>
    <name evidence="2" type="ORF">HYG81_16375</name>
</gene>
<dbReference type="KEGG" id="nay:HYG81_16375"/>
<dbReference type="OrthoDB" id="198447at2157"/>
<dbReference type="InterPro" id="IPR016954">
    <property type="entry name" value="Uncharacterised_Vng0742h"/>
</dbReference>
<protein>
    <submittedName>
        <fullName evidence="2">Histidine kinase</fullName>
    </submittedName>
</protein>
<sequence length="243" mass="27654">MNSLDAFLERTERRRKTLEVYTDDDAVVEALRRQFETRNVDVTHRSLGSLDDPGFVIVRSGDGEFRGALGIDQFRAILSPRTHPPWALADDDNDRSKLFDFLENTLFTSYDRRQMLATAREIEERAWRVGSGRLYTGFQRATALSEQVGVYERLGSHDSLTVAVFLDDAWNEPAPDGVPVVSEPGSELGDYWFVAFDGGDNEMETCALLAEERRDGEYYGFWTYDPATVDEFVTYLETTYDAP</sequence>
<dbReference type="RefSeq" id="WP_180840824.1">
    <property type="nucleotide sequence ID" value="NZ_CP059154.1"/>
</dbReference>
<evidence type="ECO:0000313" key="2">
    <source>
        <dbReference type="EMBL" id="QLK25638.1"/>
    </source>
</evidence>
<dbReference type="EMBL" id="CP059154">
    <property type="protein sequence ID" value="QLK25638.1"/>
    <property type="molecule type" value="Genomic_DNA"/>
</dbReference>
<name>A0A7D6CN59_9EURY</name>
<keyword evidence="2" id="KW-0418">Kinase</keyword>
<organism evidence="2 3">
    <name type="scientific">Natrinema zhouii</name>
    <dbReference type="NCBI Taxonomy" id="1710539"/>
    <lineage>
        <taxon>Archaea</taxon>
        <taxon>Methanobacteriati</taxon>
        <taxon>Methanobacteriota</taxon>
        <taxon>Stenosarchaea group</taxon>
        <taxon>Halobacteria</taxon>
        <taxon>Halobacteriales</taxon>
        <taxon>Natrialbaceae</taxon>
        <taxon>Natrinema</taxon>
    </lineage>
</organism>